<organism evidence="5 6">
    <name type="scientific">Zhihengliuella halotolerans</name>
    <dbReference type="NCBI Taxonomy" id="370736"/>
    <lineage>
        <taxon>Bacteria</taxon>
        <taxon>Bacillati</taxon>
        <taxon>Actinomycetota</taxon>
        <taxon>Actinomycetes</taxon>
        <taxon>Micrococcales</taxon>
        <taxon>Micrococcaceae</taxon>
        <taxon>Zhihengliuella</taxon>
    </lineage>
</organism>
<dbReference type="GO" id="GO:0043565">
    <property type="term" value="F:sequence-specific DNA binding"/>
    <property type="evidence" value="ECO:0007669"/>
    <property type="project" value="InterPro"/>
</dbReference>
<dbReference type="PROSITE" id="PS50956">
    <property type="entry name" value="HTH_ASNC_2"/>
    <property type="match status" value="1"/>
</dbReference>
<keyword evidence="2" id="KW-0238">DNA-binding</keyword>
<dbReference type="PRINTS" id="PR00033">
    <property type="entry name" value="HTHASNC"/>
</dbReference>
<keyword evidence="1" id="KW-0805">Transcription regulation</keyword>
<dbReference type="GO" id="GO:0043200">
    <property type="term" value="P:response to amino acid"/>
    <property type="evidence" value="ECO:0007669"/>
    <property type="project" value="TreeGrafter"/>
</dbReference>
<evidence type="ECO:0000313" key="5">
    <source>
        <dbReference type="EMBL" id="RZU63338.1"/>
    </source>
</evidence>
<dbReference type="SUPFAM" id="SSF46785">
    <property type="entry name" value="Winged helix' DNA-binding domain"/>
    <property type="match status" value="1"/>
</dbReference>
<comment type="caution">
    <text evidence="5">The sequence shown here is derived from an EMBL/GenBank/DDBJ whole genome shotgun (WGS) entry which is preliminary data.</text>
</comment>
<feature type="domain" description="HTH asnC-type" evidence="4">
    <location>
        <begin position="171"/>
        <end position="231"/>
    </location>
</feature>
<sequence>MEVLDDLERRIAAALQINPRASWRTVAHALDEHERTVARRGTDLLSVGRIAAVGIRSRPASLLVRARCTPGSAPVTSEALATRADTSFSYMVTGSTDVVAEILTTRDQLAHLVSVDLATTPGIAHAETLPVLKYFRTIRSWRIGALTPREVEELGGPRLARDGAPFVDLDLSAQDKDIVDCLVANARMSFEEIARRAGVSETTARRRVEWILSSEAVQLRLLVEPAAVGLPLEALVWLRIAPAKISAIGESLRRDTRVRYAAALAGSSQIVVDVTLPTGDDLYRFVTESEWSSEVESFDITMVVRARKRGGRLNDPSVA</sequence>
<dbReference type="EMBL" id="SHLA01000001">
    <property type="protein sequence ID" value="RZU63338.1"/>
    <property type="molecule type" value="Genomic_DNA"/>
</dbReference>
<dbReference type="AlphaFoldDB" id="A0A4Q8AGB3"/>
<evidence type="ECO:0000256" key="1">
    <source>
        <dbReference type="ARBA" id="ARBA00023015"/>
    </source>
</evidence>
<keyword evidence="6" id="KW-1185">Reference proteome</keyword>
<dbReference type="PANTHER" id="PTHR30154">
    <property type="entry name" value="LEUCINE-RESPONSIVE REGULATORY PROTEIN"/>
    <property type="match status" value="1"/>
</dbReference>
<name>A0A4Q8AGB3_9MICC</name>
<dbReference type="Gene3D" id="3.30.70.920">
    <property type="match status" value="2"/>
</dbReference>
<evidence type="ECO:0000256" key="2">
    <source>
        <dbReference type="ARBA" id="ARBA00023125"/>
    </source>
</evidence>
<protein>
    <submittedName>
        <fullName evidence="5">AsnC family transcriptional regulator</fullName>
    </submittedName>
</protein>
<dbReference type="InterPro" id="IPR000485">
    <property type="entry name" value="AsnC-type_HTH_dom"/>
</dbReference>
<reference evidence="5 6" key="1">
    <citation type="submission" date="2019-02" db="EMBL/GenBank/DDBJ databases">
        <title>Sequencing the genomes of 1000 actinobacteria strains.</title>
        <authorList>
            <person name="Klenk H.-P."/>
        </authorList>
    </citation>
    <scope>NUCLEOTIDE SEQUENCE [LARGE SCALE GENOMIC DNA]</scope>
    <source>
        <strain evidence="5 6">DSM 17364</strain>
    </source>
</reference>
<accession>A0A4Q8AGB3</accession>
<dbReference type="InterPro" id="IPR019888">
    <property type="entry name" value="Tscrpt_reg_AsnC-like"/>
</dbReference>
<evidence type="ECO:0000259" key="4">
    <source>
        <dbReference type="PROSITE" id="PS50956"/>
    </source>
</evidence>
<dbReference type="SMART" id="SM00344">
    <property type="entry name" value="HTH_ASNC"/>
    <property type="match status" value="1"/>
</dbReference>
<evidence type="ECO:0000313" key="6">
    <source>
        <dbReference type="Proteomes" id="UP000292685"/>
    </source>
</evidence>
<dbReference type="Gene3D" id="1.10.10.10">
    <property type="entry name" value="Winged helix-like DNA-binding domain superfamily/Winged helix DNA-binding domain"/>
    <property type="match status" value="2"/>
</dbReference>
<dbReference type="OrthoDB" id="4050641at2"/>
<proteinExistence type="predicted"/>
<evidence type="ECO:0000256" key="3">
    <source>
        <dbReference type="ARBA" id="ARBA00023163"/>
    </source>
</evidence>
<dbReference type="Proteomes" id="UP000292685">
    <property type="component" value="Unassembled WGS sequence"/>
</dbReference>
<dbReference type="InterPro" id="IPR036388">
    <property type="entry name" value="WH-like_DNA-bd_sf"/>
</dbReference>
<keyword evidence="3" id="KW-0804">Transcription</keyword>
<dbReference type="GO" id="GO:0005829">
    <property type="term" value="C:cytosol"/>
    <property type="evidence" value="ECO:0007669"/>
    <property type="project" value="TreeGrafter"/>
</dbReference>
<dbReference type="PANTHER" id="PTHR30154:SF34">
    <property type="entry name" value="TRANSCRIPTIONAL REGULATOR AZLB"/>
    <property type="match status" value="1"/>
</dbReference>
<dbReference type="RefSeq" id="WP_130451730.1">
    <property type="nucleotide sequence ID" value="NZ_SHLA01000001.1"/>
</dbReference>
<dbReference type="InterPro" id="IPR036390">
    <property type="entry name" value="WH_DNA-bd_sf"/>
</dbReference>
<dbReference type="Pfam" id="PF13404">
    <property type="entry name" value="HTH_AsnC-type"/>
    <property type="match status" value="2"/>
</dbReference>
<gene>
    <name evidence="5" type="ORF">EV380_2954</name>
</gene>